<dbReference type="PANTHER" id="PTHR43383:SF2">
    <property type="entry name" value="AMIDOHYDROLASE 2 FAMILY PROTEIN"/>
    <property type="match status" value="1"/>
</dbReference>
<dbReference type="Pfam" id="PF07727">
    <property type="entry name" value="RVT_2"/>
    <property type="match status" value="1"/>
</dbReference>
<dbReference type="STRING" id="35525.A0A164GIB7"/>
<protein>
    <submittedName>
        <fullName evidence="2">Putative Copia protein (Gag-int-pol protein)</fullName>
    </submittedName>
</protein>
<keyword evidence="3" id="KW-1185">Reference proteome</keyword>
<dbReference type="OrthoDB" id="8056975at2759"/>
<dbReference type="PANTHER" id="PTHR43383">
    <property type="entry name" value="NODULIN 6"/>
    <property type="match status" value="1"/>
</dbReference>
<reference evidence="2 3" key="1">
    <citation type="submission" date="2016-03" db="EMBL/GenBank/DDBJ databases">
        <title>EvidentialGene: Evidence-directed Construction of Genes on Genomes.</title>
        <authorList>
            <person name="Gilbert D.G."/>
            <person name="Choi J.-H."/>
            <person name="Mockaitis K."/>
            <person name="Colbourne J."/>
            <person name="Pfrender M."/>
        </authorList>
    </citation>
    <scope>NUCLEOTIDE SEQUENCE [LARGE SCALE GENOMIC DNA]</scope>
    <source>
        <strain evidence="2 3">Xinb3</strain>
        <tissue evidence="2">Complete organism</tissue>
    </source>
</reference>
<proteinExistence type="predicted"/>
<dbReference type="EMBL" id="LRGB01015057">
    <property type="protein sequence ID" value="KZR98996.1"/>
    <property type="molecule type" value="Genomic_DNA"/>
</dbReference>
<dbReference type="Proteomes" id="UP000076858">
    <property type="component" value="Unassembled WGS sequence"/>
</dbReference>
<dbReference type="InterPro" id="IPR013103">
    <property type="entry name" value="RVT_2"/>
</dbReference>
<dbReference type="AlphaFoldDB" id="A0A164GIB7"/>
<evidence type="ECO:0000259" key="1">
    <source>
        <dbReference type="Pfam" id="PF07727"/>
    </source>
</evidence>
<evidence type="ECO:0000313" key="2">
    <source>
        <dbReference type="EMBL" id="KZR98996.1"/>
    </source>
</evidence>
<gene>
    <name evidence="2" type="ORF">APZ42_005327</name>
</gene>
<name>A0A164GIB7_9CRUS</name>
<feature type="domain" description="Reverse transcriptase Ty1/copia-type" evidence="1">
    <location>
        <begin position="52"/>
        <end position="260"/>
    </location>
</feature>
<accession>A0A164GIB7</accession>
<feature type="non-terminal residue" evidence="2">
    <location>
        <position position="261"/>
    </location>
</feature>
<comment type="caution">
    <text evidence="2">The sequence shown here is derived from an EMBL/GenBank/DDBJ whole genome shotgun (WGS) entry which is preliminary data.</text>
</comment>
<organism evidence="2 3">
    <name type="scientific">Daphnia magna</name>
    <dbReference type="NCBI Taxonomy" id="35525"/>
    <lineage>
        <taxon>Eukaryota</taxon>
        <taxon>Metazoa</taxon>
        <taxon>Ecdysozoa</taxon>
        <taxon>Arthropoda</taxon>
        <taxon>Crustacea</taxon>
        <taxon>Branchiopoda</taxon>
        <taxon>Diplostraca</taxon>
        <taxon>Cladocera</taxon>
        <taxon>Anomopoda</taxon>
        <taxon>Daphniidae</taxon>
        <taxon>Daphnia</taxon>
    </lineage>
</organism>
<sequence length="261" mass="30216">MYINIGEFVEKHGTVLFVEANESQSYKEAMASPEKEKWLSAYQKEYDAQIKNKTWELVPLPPGRAALNCKIIGKIKPAYEGVEETYKERLVVIGSRQRFGLDYEETFSPVPHSESVKVVLSECAARDMDVMQFYISTAFLYADLDKEVYIKQPEGFTVPGKEHLVCLLKKSVNWLKQAPRLWYERFDKTLGRMGFQPSRADRCVYVKRTKEEISYILVHVDDAWTSSTRKQTLVDVRNSIGEEYLFKIVPPTRYIGINITM</sequence>
<evidence type="ECO:0000313" key="3">
    <source>
        <dbReference type="Proteomes" id="UP000076858"/>
    </source>
</evidence>